<dbReference type="OrthoDB" id="72471at2"/>
<gene>
    <name evidence="1" type="ORF">GL300_23395</name>
</gene>
<sequence>MVAGLGSSRVRSVIAPAVAPYTRLFLDDLLWVREPIFVEKDQPRDGGLLRLRFGGDRYWHAVAWPRGLPRPKAGHHPADAMPVECSRYTLRVATVQRRRLLQISADEAWACGVSGEEGAFVSPIAEIDLFKPFPTPGEALGHAWTEAGFGAAWADPDVLLVEFTALARNVGRLVDGMGSGVRRA</sequence>
<organism evidence="1 2">
    <name type="scientific">Paracoccus litorisediminis</name>
    <dbReference type="NCBI Taxonomy" id="2006130"/>
    <lineage>
        <taxon>Bacteria</taxon>
        <taxon>Pseudomonadati</taxon>
        <taxon>Pseudomonadota</taxon>
        <taxon>Alphaproteobacteria</taxon>
        <taxon>Rhodobacterales</taxon>
        <taxon>Paracoccaceae</taxon>
        <taxon>Paracoccus</taxon>
    </lineage>
</organism>
<keyword evidence="2" id="KW-1185">Reference proteome</keyword>
<reference evidence="1 2" key="1">
    <citation type="submission" date="2019-11" db="EMBL/GenBank/DDBJ databases">
        <authorList>
            <person name="Dong K."/>
        </authorList>
    </citation>
    <scope>NUCLEOTIDE SEQUENCE [LARGE SCALE GENOMIC DNA]</scope>
    <source>
        <strain evidence="1 2">NBRC 112902</strain>
    </source>
</reference>
<evidence type="ECO:0000313" key="1">
    <source>
        <dbReference type="EMBL" id="MTH62148.1"/>
    </source>
</evidence>
<proteinExistence type="predicted"/>
<protein>
    <submittedName>
        <fullName evidence="1">Uncharacterized protein</fullName>
    </submittedName>
</protein>
<comment type="caution">
    <text evidence="1">The sequence shown here is derived from an EMBL/GenBank/DDBJ whole genome shotgun (WGS) entry which is preliminary data.</text>
</comment>
<dbReference type="AlphaFoldDB" id="A0A844HST0"/>
<name>A0A844HST0_9RHOB</name>
<accession>A0A844HST0</accession>
<dbReference type="Proteomes" id="UP000449846">
    <property type="component" value="Unassembled WGS sequence"/>
</dbReference>
<dbReference type="RefSeq" id="WP_155042099.1">
    <property type="nucleotide sequence ID" value="NZ_WMIG01000026.1"/>
</dbReference>
<dbReference type="EMBL" id="WMIG01000026">
    <property type="protein sequence ID" value="MTH62148.1"/>
    <property type="molecule type" value="Genomic_DNA"/>
</dbReference>
<evidence type="ECO:0000313" key="2">
    <source>
        <dbReference type="Proteomes" id="UP000449846"/>
    </source>
</evidence>